<accession>A0ABM4BM27</accession>
<dbReference type="Gene3D" id="3.90.70.10">
    <property type="entry name" value="Cysteine proteinases"/>
    <property type="match status" value="1"/>
</dbReference>
<dbReference type="InterPro" id="IPR039417">
    <property type="entry name" value="Peptidase_C1A_papain-like"/>
</dbReference>
<dbReference type="InterPro" id="IPR025660">
    <property type="entry name" value="Pept_his_AS"/>
</dbReference>
<dbReference type="InterPro" id="IPR025661">
    <property type="entry name" value="Pept_asp_AS"/>
</dbReference>
<dbReference type="InterPro" id="IPR013128">
    <property type="entry name" value="Peptidase_C1A"/>
</dbReference>
<dbReference type="PROSITE" id="PS00639">
    <property type="entry name" value="THIOL_PROTEASE_HIS"/>
    <property type="match status" value="1"/>
</dbReference>
<dbReference type="PANTHER" id="PTHR12411">
    <property type="entry name" value="CYSTEINE PROTEASE FAMILY C1-RELATED"/>
    <property type="match status" value="1"/>
</dbReference>
<evidence type="ECO:0000256" key="3">
    <source>
        <dbReference type="ARBA" id="ARBA00022801"/>
    </source>
</evidence>
<dbReference type="PROSITE" id="PS00640">
    <property type="entry name" value="THIOL_PROTEASE_ASN"/>
    <property type="match status" value="1"/>
</dbReference>
<proteinExistence type="inferred from homology"/>
<dbReference type="Pfam" id="PF08246">
    <property type="entry name" value="Inhibitor_I29"/>
    <property type="match status" value="1"/>
</dbReference>
<dbReference type="InterPro" id="IPR038765">
    <property type="entry name" value="Papain-like_cys_pep_sf"/>
</dbReference>
<keyword evidence="6" id="KW-1015">Disulfide bond</keyword>
<evidence type="ECO:0000256" key="4">
    <source>
        <dbReference type="ARBA" id="ARBA00022807"/>
    </source>
</evidence>
<keyword evidence="5" id="KW-0865">Zymogen</keyword>
<name>A0ABM4BM27_HYDVU</name>
<evidence type="ECO:0000256" key="5">
    <source>
        <dbReference type="ARBA" id="ARBA00023145"/>
    </source>
</evidence>
<evidence type="ECO:0000256" key="1">
    <source>
        <dbReference type="ARBA" id="ARBA00008455"/>
    </source>
</evidence>
<evidence type="ECO:0000256" key="7">
    <source>
        <dbReference type="SAM" id="SignalP"/>
    </source>
</evidence>
<dbReference type="GeneID" id="100207321"/>
<dbReference type="Pfam" id="PF00112">
    <property type="entry name" value="Peptidase_C1"/>
    <property type="match status" value="1"/>
</dbReference>
<keyword evidence="2" id="KW-0645">Protease</keyword>
<dbReference type="PROSITE" id="PS00139">
    <property type="entry name" value="THIOL_PROTEASE_CYS"/>
    <property type="match status" value="1"/>
</dbReference>
<keyword evidence="3" id="KW-0378">Hydrolase</keyword>
<dbReference type="SUPFAM" id="SSF54001">
    <property type="entry name" value="Cysteine proteinases"/>
    <property type="match status" value="1"/>
</dbReference>
<dbReference type="RefSeq" id="XP_065650124.1">
    <property type="nucleotide sequence ID" value="XM_065794052.1"/>
</dbReference>
<reference evidence="11" key="1">
    <citation type="submission" date="2025-08" db="UniProtKB">
        <authorList>
            <consortium name="RefSeq"/>
        </authorList>
    </citation>
    <scope>IDENTIFICATION</scope>
</reference>
<evidence type="ECO:0000313" key="10">
    <source>
        <dbReference type="Proteomes" id="UP001652625"/>
    </source>
</evidence>
<feature type="signal peptide" evidence="7">
    <location>
        <begin position="1"/>
        <end position="15"/>
    </location>
</feature>
<evidence type="ECO:0000259" key="8">
    <source>
        <dbReference type="SMART" id="SM00645"/>
    </source>
</evidence>
<dbReference type="InterPro" id="IPR000668">
    <property type="entry name" value="Peptidase_C1A_C"/>
</dbReference>
<dbReference type="InterPro" id="IPR000169">
    <property type="entry name" value="Pept_cys_AS"/>
</dbReference>
<evidence type="ECO:0000256" key="6">
    <source>
        <dbReference type="ARBA" id="ARBA00023157"/>
    </source>
</evidence>
<dbReference type="Proteomes" id="UP001652625">
    <property type="component" value="Chromosome 03"/>
</dbReference>
<keyword evidence="7" id="KW-0732">Signal</keyword>
<gene>
    <name evidence="11" type="primary">LOC100207321</name>
</gene>
<dbReference type="PRINTS" id="PR00705">
    <property type="entry name" value="PAPAIN"/>
</dbReference>
<dbReference type="SMART" id="SM00645">
    <property type="entry name" value="Pept_C1"/>
    <property type="match status" value="1"/>
</dbReference>
<comment type="similarity">
    <text evidence="1">Belongs to the peptidase C1 family.</text>
</comment>
<evidence type="ECO:0000313" key="11">
    <source>
        <dbReference type="RefSeq" id="XP_065650124.1"/>
    </source>
</evidence>
<feature type="domain" description="Peptidase C1A papain C-terminal" evidence="8">
    <location>
        <begin position="112"/>
        <end position="330"/>
    </location>
</feature>
<feature type="domain" description="Cathepsin propeptide inhibitor" evidence="9">
    <location>
        <begin position="27"/>
        <end position="83"/>
    </location>
</feature>
<protein>
    <submittedName>
        <fullName evidence="11">Procathepsin L isoform X2</fullName>
    </submittedName>
</protein>
<dbReference type="CDD" id="cd02248">
    <property type="entry name" value="Peptidase_C1A"/>
    <property type="match status" value="1"/>
</dbReference>
<sequence length="331" mass="37222">MKLVFLFGFILGSHALGFQKLLNDPEWREYKAKFGKTYKSNFEETPSYLNWKNNLKEVERHNSKKHSFKKGINQFSDMSHEEFRKMYGGCFKLSKRNVTKGSIFLSPSNVVIPDSVDWRTEGYVTRVKNQGQCGSCWAFSSTGALEGQTFRKTGVLQEISEQNLVDCTQSYGNEACNGGWMDNAFTYIRDNKGIDSEVGYPYYARALGYCYYNQQYNVASDTGFVDIPSGDENALKVAVATVGPVSVAIDATKSSFMSYQSGVYYEPTCGNGLENLDHAVLVVGYGTEEGRDFWLVKNSWDTTWGDQGYIKMSRNMSNQCGIATKASYPIV</sequence>
<keyword evidence="10" id="KW-1185">Reference proteome</keyword>
<evidence type="ECO:0000259" key="9">
    <source>
        <dbReference type="SMART" id="SM00848"/>
    </source>
</evidence>
<keyword evidence="4" id="KW-0788">Thiol protease</keyword>
<evidence type="ECO:0000256" key="2">
    <source>
        <dbReference type="ARBA" id="ARBA00022670"/>
    </source>
</evidence>
<organism evidence="10 11">
    <name type="scientific">Hydra vulgaris</name>
    <name type="common">Hydra</name>
    <name type="synonym">Hydra attenuata</name>
    <dbReference type="NCBI Taxonomy" id="6087"/>
    <lineage>
        <taxon>Eukaryota</taxon>
        <taxon>Metazoa</taxon>
        <taxon>Cnidaria</taxon>
        <taxon>Hydrozoa</taxon>
        <taxon>Hydroidolina</taxon>
        <taxon>Anthoathecata</taxon>
        <taxon>Aplanulata</taxon>
        <taxon>Hydridae</taxon>
        <taxon>Hydra</taxon>
    </lineage>
</organism>
<dbReference type="SMART" id="SM00848">
    <property type="entry name" value="Inhibitor_I29"/>
    <property type="match status" value="1"/>
</dbReference>
<dbReference type="InterPro" id="IPR013201">
    <property type="entry name" value="Prot_inhib_I29"/>
</dbReference>
<feature type="chain" id="PRO_5046850205" evidence="7">
    <location>
        <begin position="16"/>
        <end position="331"/>
    </location>
</feature>